<comment type="caution">
    <text evidence="2">The sequence shown here is derived from an EMBL/GenBank/DDBJ whole genome shotgun (WGS) entry which is preliminary data.</text>
</comment>
<sequence>MGQFVRPGSGSGYIALIFTVFKVKDPVIQMNSVAVTRLDLVSGTTTPRPGSNMTLDADVSVKNPNYESFRYQNTTTAIYYRGVLIGEARGPPGRARARRTMRVNVTVDVMTDRVISQPGLGSDINSGLLTMSSYTVVDGRVKILMIRKYVTVRMNCSMTVNR</sequence>
<keyword evidence="3" id="KW-1185">Reference proteome</keyword>
<dbReference type="InterPro" id="IPR004864">
    <property type="entry name" value="LEA_2"/>
</dbReference>
<accession>A0ABD3DLF4</accession>
<dbReference type="EMBL" id="JAVIJP010000016">
    <property type="protein sequence ID" value="KAL3642704.1"/>
    <property type="molecule type" value="Genomic_DNA"/>
</dbReference>
<proteinExistence type="predicted"/>
<dbReference type="PANTHER" id="PTHR31852">
    <property type="entry name" value="LATE EMBRYOGENESIS ABUNDANT (LEA) HYDROXYPROLINE-RICH GLYCOPROTEIN FAMILY"/>
    <property type="match status" value="1"/>
</dbReference>
<organism evidence="2 3">
    <name type="scientific">Castilleja foliolosa</name>
    <dbReference type="NCBI Taxonomy" id="1961234"/>
    <lineage>
        <taxon>Eukaryota</taxon>
        <taxon>Viridiplantae</taxon>
        <taxon>Streptophyta</taxon>
        <taxon>Embryophyta</taxon>
        <taxon>Tracheophyta</taxon>
        <taxon>Spermatophyta</taxon>
        <taxon>Magnoliopsida</taxon>
        <taxon>eudicotyledons</taxon>
        <taxon>Gunneridae</taxon>
        <taxon>Pentapetalae</taxon>
        <taxon>asterids</taxon>
        <taxon>lamiids</taxon>
        <taxon>Lamiales</taxon>
        <taxon>Orobanchaceae</taxon>
        <taxon>Pedicularideae</taxon>
        <taxon>Castillejinae</taxon>
        <taxon>Castilleja</taxon>
    </lineage>
</organism>
<dbReference type="InterPro" id="IPR055301">
    <property type="entry name" value="Lea14-like_2"/>
</dbReference>
<dbReference type="Pfam" id="PF03168">
    <property type="entry name" value="LEA_2"/>
    <property type="match status" value="1"/>
</dbReference>
<evidence type="ECO:0000259" key="1">
    <source>
        <dbReference type="Pfam" id="PF03168"/>
    </source>
</evidence>
<dbReference type="Proteomes" id="UP001632038">
    <property type="component" value="Unassembled WGS sequence"/>
</dbReference>
<name>A0ABD3DLF4_9LAMI</name>
<evidence type="ECO:0000313" key="2">
    <source>
        <dbReference type="EMBL" id="KAL3642704.1"/>
    </source>
</evidence>
<dbReference type="Gene3D" id="2.60.40.1820">
    <property type="match status" value="1"/>
</dbReference>
<dbReference type="SUPFAM" id="SSF117070">
    <property type="entry name" value="LEA14-like"/>
    <property type="match status" value="1"/>
</dbReference>
<gene>
    <name evidence="2" type="ORF">CASFOL_013519</name>
</gene>
<evidence type="ECO:0000313" key="3">
    <source>
        <dbReference type="Proteomes" id="UP001632038"/>
    </source>
</evidence>
<dbReference type="AlphaFoldDB" id="A0ABD3DLF4"/>
<reference evidence="3" key="1">
    <citation type="journal article" date="2024" name="IScience">
        <title>Strigolactones Initiate the Formation of Haustorium-like Structures in Castilleja.</title>
        <authorList>
            <person name="Buerger M."/>
            <person name="Peterson D."/>
            <person name="Chory J."/>
        </authorList>
    </citation>
    <scope>NUCLEOTIDE SEQUENCE [LARGE SCALE GENOMIC DNA]</scope>
</reference>
<protein>
    <recommendedName>
        <fullName evidence="1">Late embryogenesis abundant protein LEA-2 subgroup domain-containing protein</fullName>
    </recommendedName>
</protein>
<feature type="domain" description="Late embryogenesis abundant protein LEA-2 subgroup" evidence="1">
    <location>
        <begin position="59"/>
        <end position="157"/>
    </location>
</feature>